<protein>
    <submittedName>
        <fullName evidence="1">Uncharacterized protein</fullName>
    </submittedName>
</protein>
<dbReference type="AlphaFoldDB" id="A0A4S8L3G3"/>
<dbReference type="OrthoDB" id="3129614at2759"/>
<proteinExistence type="predicted"/>
<name>A0A4S8L3G3_DENBC</name>
<evidence type="ECO:0000313" key="2">
    <source>
        <dbReference type="Proteomes" id="UP000297245"/>
    </source>
</evidence>
<gene>
    <name evidence="1" type="ORF">K435DRAFT_871818</name>
</gene>
<organism evidence="1 2">
    <name type="scientific">Dendrothele bispora (strain CBS 962.96)</name>
    <dbReference type="NCBI Taxonomy" id="1314807"/>
    <lineage>
        <taxon>Eukaryota</taxon>
        <taxon>Fungi</taxon>
        <taxon>Dikarya</taxon>
        <taxon>Basidiomycota</taxon>
        <taxon>Agaricomycotina</taxon>
        <taxon>Agaricomycetes</taxon>
        <taxon>Agaricomycetidae</taxon>
        <taxon>Agaricales</taxon>
        <taxon>Agaricales incertae sedis</taxon>
        <taxon>Dendrothele</taxon>
    </lineage>
</organism>
<evidence type="ECO:0000313" key="1">
    <source>
        <dbReference type="EMBL" id="THU82920.1"/>
    </source>
</evidence>
<sequence length="66" mass="7561">MSKLFQWLCRKRSSVMYRCYMPAFVAIASGSRRYQDIIAAIKKGTMPPIMDIDLSNVNSPIEMSEI</sequence>
<keyword evidence="2" id="KW-1185">Reference proteome</keyword>
<dbReference type="Proteomes" id="UP000297245">
    <property type="component" value="Unassembled WGS sequence"/>
</dbReference>
<reference evidence="1 2" key="1">
    <citation type="journal article" date="2019" name="Nat. Ecol. Evol.">
        <title>Megaphylogeny resolves global patterns of mushroom evolution.</title>
        <authorList>
            <person name="Varga T."/>
            <person name="Krizsan K."/>
            <person name="Foldi C."/>
            <person name="Dima B."/>
            <person name="Sanchez-Garcia M."/>
            <person name="Sanchez-Ramirez S."/>
            <person name="Szollosi G.J."/>
            <person name="Szarkandi J.G."/>
            <person name="Papp V."/>
            <person name="Albert L."/>
            <person name="Andreopoulos W."/>
            <person name="Angelini C."/>
            <person name="Antonin V."/>
            <person name="Barry K.W."/>
            <person name="Bougher N.L."/>
            <person name="Buchanan P."/>
            <person name="Buyck B."/>
            <person name="Bense V."/>
            <person name="Catcheside P."/>
            <person name="Chovatia M."/>
            <person name="Cooper J."/>
            <person name="Damon W."/>
            <person name="Desjardin D."/>
            <person name="Finy P."/>
            <person name="Geml J."/>
            <person name="Haridas S."/>
            <person name="Hughes K."/>
            <person name="Justo A."/>
            <person name="Karasinski D."/>
            <person name="Kautmanova I."/>
            <person name="Kiss B."/>
            <person name="Kocsube S."/>
            <person name="Kotiranta H."/>
            <person name="LaButti K.M."/>
            <person name="Lechner B.E."/>
            <person name="Liimatainen K."/>
            <person name="Lipzen A."/>
            <person name="Lukacs Z."/>
            <person name="Mihaltcheva S."/>
            <person name="Morgado L.N."/>
            <person name="Niskanen T."/>
            <person name="Noordeloos M.E."/>
            <person name="Ohm R.A."/>
            <person name="Ortiz-Santana B."/>
            <person name="Ovrebo C."/>
            <person name="Racz N."/>
            <person name="Riley R."/>
            <person name="Savchenko A."/>
            <person name="Shiryaev A."/>
            <person name="Soop K."/>
            <person name="Spirin V."/>
            <person name="Szebenyi C."/>
            <person name="Tomsovsky M."/>
            <person name="Tulloss R.E."/>
            <person name="Uehling J."/>
            <person name="Grigoriev I.V."/>
            <person name="Vagvolgyi C."/>
            <person name="Papp T."/>
            <person name="Martin F.M."/>
            <person name="Miettinen O."/>
            <person name="Hibbett D.S."/>
            <person name="Nagy L.G."/>
        </authorList>
    </citation>
    <scope>NUCLEOTIDE SEQUENCE [LARGE SCALE GENOMIC DNA]</scope>
    <source>
        <strain evidence="1 2">CBS 962.96</strain>
    </source>
</reference>
<accession>A0A4S8L3G3</accession>
<dbReference type="EMBL" id="ML179698">
    <property type="protein sequence ID" value="THU82920.1"/>
    <property type="molecule type" value="Genomic_DNA"/>
</dbReference>